<gene>
    <name evidence="2" type="ORF">ANANG_G00152830</name>
</gene>
<reference evidence="2" key="1">
    <citation type="submission" date="2021-01" db="EMBL/GenBank/DDBJ databases">
        <title>A chromosome-scale assembly of European eel, Anguilla anguilla.</title>
        <authorList>
            <person name="Henkel C."/>
            <person name="Jong-Raadsen S.A."/>
            <person name="Dufour S."/>
            <person name="Weltzien F.-A."/>
            <person name="Palstra A.P."/>
            <person name="Pelster B."/>
            <person name="Spaink H.P."/>
            <person name="Van Den Thillart G.E."/>
            <person name="Jansen H."/>
            <person name="Zahm M."/>
            <person name="Klopp C."/>
            <person name="Cedric C."/>
            <person name="Louis A."/>
            <person name="Berthelot C."/>
            <person name="Parey E."/>
            <person name="Roest Crollius H."/>
            <person name="Montfort J."/>
            <person name="Robinson-Rechavi M."/>
            <person name="Bucao C."/>
            <person name="Bouchez O."/>
            <person name="Gislard M."/>
            <person name="Lluch J."/>
            <person name="Milhes M."/>
            <person name="Lampietro C."/>
            <person name="Lopez Roques C."/>
            <person name="Donnadieu C."/>
            <person name="Braasch I."/>
            <person name="Desvignes T."/>
            <person name="Postlethwait J."/>
            <person name="Bobe J."/>
            <person name="Guiguen Y."/>
            <person name="Dirks R."/>
        </authorList>
    </citation>
    <scope>NUCLEOTIDE SEQUENCE</scope>
    <source>
        <strain evidence="2">Tag_6206</strain>
        <tissue evidence="2">Liver</tissue>
    </source>
</reference>
<dbReference type="EMBL" id="JAFIRN010000008">
    <property type="protein sequence ID" value="KAG5843617.1"/>
    <property type="molecule type" value="Genomic_DNA"/>
</dbReference>
<evidence type="ECO:0000256" key="1">
    <source>
        <dbReference type="SAM" id="MobiDB-lite"/>
    </source>
</evidence>
<accession>A0A9D3M6Z1</accession>
<protein>
    <submittedName>
        <fullName evidence="2">Uncharacterized protein</fullName>
    </submittedName>
</protein>
<comment type="caution">
    <text evidence="2">The sequence shown here is derived from an EMBL/GenBank/DDBJ whole genome shotgun (WGS) entry which is preliminary data.</text>
</comment>
<dbReference type="Proteomes" id="UP001044222">
    <property type="component" value="Chromosome 8"/>
</dbReference>
<organism evidence="2 3">
    <name type="scientific">Anguilla anguilla</name>
    <name type="common">European freshwater eel</name>
    <name type="synonym">Muraena anguilla</name>
    <dbReference type="NCBI Taxonomy" id="7936"/>
    <lineage>
        <taxon>Eukaryota</taxon>
        <taxon>Metazoa</taxon>
        <taxon>Chordata</taxon>
        <taxon>Craniata</taxon>
        <taxon>Vertebrata</taxon>
        <taxon>Euteleostomi</taxon>
        <taxon>Actinopterygii</taxon>
        <taxon>Neopterygii</taxon>
        <taxon>Teleostei</taxon>
        <taxon>Anguilliformes</taxon>
        <taxon>Anguillidae</taxon>
        <taxon>Anguilla</taxon>
    </lineage>
</organism>
<proteinExistence type="predicted"/>
<feature type="compositionally biased region" description="Low complexity" evidence="1">
    <location>
        <begin position="49"/>
        <end position="59"/>
    </location>
</feature>
<keyword evidence="3" id="KW-1185">Reference proteome</keyword>
<feature type="region of interest" description="Disordered" evidence="1">
    <location>
        <begin position="49"/>
        <end position="69"/>
    </location>
</feature>
<dbReference type="AlphaFoldDB" id="A0A9D3M6Z1"/>
<feature type="region of interest" description="Disordered" evidence="1">
    <location>
        <begin position="1"/>
        <end position="32"/>
    </location>
</feature>
<sequence>MKRSSPLAPRSADPPANPEPEQRCQTSPLSLPGPDCHLTGFSLLWNSSVSSGRRTSSSGAPHASHVSSERSGHRFFVFFFNVEKKPQCQGVSPSPPCSQNARVTRLLLSPATVTELDSARQSSRHPLKAWD</sequence>
<evidence type="ECO:0000313" key="2">
    <source>
        <dbReference type="EMBL" id="KAG5843617.1"/>
    </source>
</evidence>
<name>A0A9D3M6Z1_ANGAN</name>
<feature type="compositionally biased region" description="Basic residues" evidence="1">
    <location>
        <begin position="122"/>
        <end position="131"/>
    </location>
</feature>
<feature type="region of interest" description="Disordered" evidence="1">
    <location>
        <begin position="112"/>
        <end position="131"/>
    </location>
</feature>
<evidence type="ECO:0000313" key="3">
    <source>
        <dbReference type="Proteomes" id="UP001044222"/>
    </source>
</evidence>